<gene>
    <name evidence="1" type="ORF">MENT_LOCUS33061</name>
</gene>
<name>A0A6V7W1M5_MELEN</name>
<dbReference type="AlphaFoldDB" id="A0A6V7W1M5"/>
<organism evidence="1 2">
    <name type="scientific">Meloidogyne enterolobii</name>
    <name type="common">Root-knot nematode worm</name>
    <name type="synonym">Meloidogyne mayaguensis</name>
    <dbReference type="NCBI Taxonomy" id="390850"/>
    <lineage>
        <taxon>Eukaryota</taxon>
        <taxon>Metazoa</taxon>
        <taxon>Ecdysozoa</taxon>
        <taxon>Nematoda</taxon>
        <taxon>Chromadorea</taxon>
        <taxon>Rhabditida</taxon>
        <taxon>Tylenchina</taxon>
        <taxon>Tylenchomorpha</taxon>
        <taxon>Tylenchoidea</taxon>
        <taxon>Meloidogynidae</taxon>
        <taxon>Meloidogyninae</taxon>
        <taxon>Meloidogyne</taxon>
    </lineage>
</organism>
<evidence type="ECO:0000313" key="2">
    <source>
        <dbReference type="Proteomes" id="UP000580250"/>
    </source>
</evidence>
<proteinExistence type="predicted"/>
<comment type="caution">
    <text evidence="1">The sequence shown here is derived from an EMBL/GenBank/DDBJ whole genome shotgun (WGS) entry which is preliminary data.</text>
</comment>
<dbReference type="Proteomes" id="UP000580250">
    <property type="component" value="Unassembled WGS sequence"/>
</dbReference>
<sequence length="167" mass="19830">MPNVPKNIEEMIIIRFWLEQLFKCAVREGRFREIVFNPKLLNLLFDDDKTIPSQFNFKELHVGFTNNLFNNSLNFTLNHLTNSTNLYLYFNYVNNLEEYINILFNILINEGNKFPKVTFHSCGLTRLFVLIIEYIATSKDCSKMVPVIYFDYIDYSNFELKKLAKNV</sequence>
<evidence type="ECO:0000313" key="1">
    <source>
        <dbReference type="EMBL" id="CAD2180949.1"/>
    </source>
</evidence>
<protein>
    <submittedName>
        <fullName evidence="1">Uncharacterized protein</fullName>
    </submittedName>
</protein>
<accession>A0A6V7W1M5</accession>
<dbReference type="EMBL" id="CAJEWN010000385">
    <property type="protein sequence ID" value="CAD2180949.1"/>
    <property type="molecule type" value="Genomic_DNA"/>
</dbReference>
<reference evidence="1 2" key="1">
    <citation type="submission" date="2020-08" db="EMBL/GenBank/DDBJ databases">
        <authorList>
            <person name="Koutsovoulos G."/>
            <person name="Danchin GJ E."/>
        </authorList>
    </citation>
    <scope>NUCLEOTIDE SEQUENCE [LARGE SCALE GENOMIC DNA]</scope>
</reference>